<keyword evidence="2" id="KW-0342">GTP-binding</keyword>
<dbReference type="EMBL" id="CP011856">
    <property type="protein sequence ID" value="AKM54594.1"/>
    <property type="molecule type" value="Genomic_DNA"/>
</dbReference>
<dbReference type="RefSeq" id="WP_047791786.1">
    <property type="nucleotide sequence ID" value="NZ_CP011856.1"/>
</dbReference>
<dbReference type="SUPFAM" id="SSF52540">
    <property type="entry name" value="P-loop containing nucleoside triphosphate hydrolases"/>
    <property type="match status" value="1"/>
</dbReference>
<dbReference type="GO" id="GO:0003924">
    <property type="term" value="F:GTPase activity"/>
    <property type="evidence" value="ECO:0007669"/>
    <property type="project" value="TreeGrafter"/>
</dbReference>
<dbReference type="Proteomes" id="UP000035661">
    <property type="component" value="Chromosome"/>
</dbReference>
<keyword evidence="4" id="KW-1185">Reference proteome</keyword>
<dbReference type="InterPro" id="IPR027417">
    <property type="entry name" value="P-loop_NTPase"/>
</dbReference>
<sequence length="291" mass="33181">MQDEREEIIVSVPPEFVKANQNVFDLAKDADLIIEVTDARIPASGTNLLNYEDPELKDKQRMIILTHCLQADESKTVEWTSYFESKGIICLLMALTLEEANDQQNLSFWEKCDAYLKNFEGKKIIVIGMPKSGKTAFVDRLFFGATEGTKKGGTGLFGRQRVSKYNNNIEIIDTPAITGVNFTNLKVYWHTQMLGIFDIKDNVEIVAIKAFKLLLKKYKDKLEEKYSLKLTVNMTVDDIISQFLKIMAVKGLLNPDEEVPDLTLACETFLDDIKNDKITNITLEWVEDYNL</sequence>
<name>A0A0H3XLY5_9MOLU</name>
<dbReference type="KEGG" id="seri:SERIO_v1c10380"/>
<evidence type="ECO:0000256" key="2">
    <source>
        <dbReference type="ARBA" id="ARBA00023134"/>
    </source>
</evidence>
<dbReference type="InterPro" id="IPR023179">
    <property type="entry name" value="GTP-bd_ortho_bundle_sf"/>
</dbReference>
<evidence type="ECO:0000313" key="4">
    <source>
        <dbReference type="Proteomes" id="UP000035661"/>
    </source>
</evidence>
<evidence type="ECO:0000313" key="3">
    <source>
        <dbReference type="EMBL" id="AKM54594.1"/>
    </source>
</evidence>
<reference evidence="3 4" key="1">
    <citation type="journal article" date="2015" name="Genome Biol. Evol.">
        <title>Found and Lost: The Fates of Horizontally Acquired Genes in Arthropod-Symbiotic Spiroplasma.</title>
        <authorList>
            <person name="Lo W.S."/>
            <person name="Gasparich G.E."/>
            <person name="Kuo C.H."/>
        </authorList>
    </citation>
    <scope>NUCLEOTIDE SEQUENCE [LARGE SCALE GENOMIC DNA]</scope>
    <source>
        <strain evidence="4">TDA-040725-5</strain>
    </source>
</reference>
<organism evidence="3 4">
    <name type="scientific">Spiroplasma eriocheiris</name>
    <dbReference type="NCBI Taxonomy" id="315358"/>
    <lineage>
        <taxon>Bacteria</taxon>
        <taxon>Bacillati</taxon>
        <taxon>Mycoplasmatota</taxon>
        <taxon>Mollicutes</taxon>
        <taxon>Entomoplasmatales</taxon>
        <taxon>Spiroplasmataceae</taxon>
        <taxon>Spiroplasma</taxon>
    </lineage>
</organism>
<dbReference type="STRING" id="315358.SERIO_v1c10380"/>
<proteinExistence type="predicted"/>
<dbReference type="AlphaFoldDB" id="A0A0H3XLY5"/>
<keyword evidence="1" id="KW-0547">Nucleotide-binding</keyword>
<dbReference type="GO" id="GO:0006412">
    <property type="term" value="P:translation"/>
    <property type="evidence" value="ECO:0007669"/>
    <property type="project" value="TreeGrafter"/>
</dbReference>
<protein>
    <submittedName>
        <fullName evidence="3">Ribosome biogenesis GTPase A</fullName>
    </submittedName>
</protein>
<dbReference type="Gene3D" id="1.10.1580.10">
    <property type="match status" value="1"/>
</dbReference>
<gene>
    <name evidence="3" type="ORF">SERIO_v1c10380</name>
</gene>
<reference evidence="4" key="2">
    <citation type="submission" date="2015-06" db="EMBL/GenBank/DDBJ databases">
        <title>Complete genome sequence of Spiroplasma eriocheiris TDA-040725-5 (DSM 21848).</title>
        <authorList>
            <person name="Lo W.-S."/>
            <person name="Kuo C.-H."/>
        </authorList>
    </citation>
    <scope>NUCLEOTIDE SEQUENCE [LARGE SCALE GENOMIC DNA]</scope>
    <source>
        <strain evidence="4">TDA-040725-5</strain>
    </source>
</reference>
<dbReference type="PANTHER" id="PTHR45782">
    <property type="entry name" value="MITOCHONDRIAL RIBOSOME-ASSOCIATED GTPASE 1"/>
    <property type="match status" value="1"/>
</dbReference>
<dbReference type="PATRIC" id="fig|743698.3.peg.1048"/>
<dbReference type="PANTHER" id="PTHR45782:SF4">
    <property type="entry name" value="MITOCHONDRIAL RIBOSOME-ASSOCIATED GTPASE 1"/>
    <property type="match status" value="1"/>
</dbReference>
<evidence type="ECO:0000256" key="1">
    <source>
        <dbReference type="ARBA" id="ARBA00022741"/>
    </source>
</evidence>
<dbReference type="GO" id="GO:0005525">
    <property type="term" value="F:GTP binding"/>
    <property type="evidence" value="ECO:0007669"/>
    <property type="project" value="UniProtKB-KW"/>
</dbReference>
<accession>A0A0H3XLY5</accession>
<dbReference type="Gene3D" id="3.40.50.300">
    <property type="entry name" value="P-loop containing nucleotide triphosphate hydrolases"/>
    <property type="match status" value="1"/>
</dbReference>